<feature type="transmembrane region" description="Helical" evidence="7">
    <location>
        <begin position="78"/>
        <end position="97"/>
    </location>
</feature>
<keyword evidence="2" id="KW-0813">Transport</keyword>
<organism evidence="9 10">
    <name type="scientific">Amycolatopsis sacchari</name>
    <dbReference type="NCBI Taxonomy" id="115433"/>
    <lineage>
        <taxon>Bacteria</taxon>
        <taxon>Bacillati</taxon>
        <taxon>Actinomycetota</taxon>
        <taxon>Actinomycetes</taxon>
        <taxon>Pseudonocardiales</taxon>
        <taxon>Pseudonocardiaceae</taxon>
        <taxon>Amycolatopsis</taxon>
    </lineage>
</organism>
<dbReference type="OrthoDB" id="7375466at2"/>
<evidence type="ECO:0000256" key="6">
    <source>
        <dbReference type="ARBA" id="ARBA00023136"/>
    </source>
</evidence>
<feature type="transmembrane region" description="Helical" evidence="7">
    <location>
        <begin position="232"/>
        <end position="251"/>
    </location>
</feature>
<keyword evidence="10" id="KW-1185">Reference proteome</keyword>
<dbReference type="PANTHER" id="PTHR42718:SF46">
    <property type="entry name" value="BLR6921 PROTEIN"/>
    <property type="match status" value="1"/>
</dbReference>
<dbReference type="CDD" id="cd17321">
    <property type="entry name" value="MFS_MMR_MDR_like"/>
    <property type="match status" value="1"/>
</dbReference>
<keyword evidence="4 7" id="KW-0812">Transmembrane</keyword>
<feature type="transmembrane region" description="Helical" evidence="7">
    <location>
        <begin position="166"/>
        <end position="187"/>
    </location>
</feature>
<dbReference type="Pfam" id="PF07690">
    <property type="entry name" value="MFS_1"/>
    <property type="match status" value="1"/>
</dbReference>
<dbReference type="InterPro" id="IPR011701">
    <property type="entry name" value="MFS"/>
</dbReference>
<dbReference type="AlphaFoldDB" id="A0A1I3WQ30"/>
<evidence type="ECO:0000256" key="7">
    <source>
        <dbReference type="SAM" id="Phobius"/>
    </source>
</evidence>
<keyword evidence="3" id="KW-1003">Cell membrane</keyword>
<feature type="transmembrane region" description="Helical" evidence="7">
    <location>
        <begin position="364"/>
        <end position="389"/>
    </location>
</feature>
<dbReference type="InterPro" id="IPR004638">
    <property type="entry name" value="EmrB-like"/>
</dbReference>
<sequence>MTGNPPWRAWRTLIVLCAGSFAILMDTTIVNVAVPDLSAGLGAGLDGVLWINNVYQLVFGVLLITMSRLADRFGARTLFLAGLGVFGLASVLCGLAPDVPALVAARAVQGVGAAMISPQPLVIIAAVFPDNRRGTALGFYNSVLGLAAVLGPVVGGLLVTHVGWRWIFLVNAPITVLGILFGSRYLPAVRARRRSRLDAAGAALVTLGLACLMFGLIEGERYRWGAVAGGPLTIPEVLLAGGVLLLAFVLWERHRREADPLLPLALFTDRGVTLLVVLTGVVQFVLLGLLLVLTFDLQSVLGLSAAEAGLTTMPLMAVLTVIAPLAGRLSARMGGRAVLVAGFLVYAGGLVALALVAARGAGPAGFVLPLACCGSGMACLLAPLVTEALRRTPPGMTAALAGCLSTSRQIGAALGGVVVGAVLASLLVAGMRGHAETSAAGLSPGDRAAFLTEVHRSAGAVPQPGTGPFQARLHEVFALGYADAARTVLVLLAVLLVLGAVCCVVVLRRARAVPVPVNAPARAPS</sequence>
<evidence type="ECO:0000313" key="10">
    <source>
        <dbReference type="Proteomes" id="UP000199025"/>
    </source>
</evidence>
<feature type="transmembrane region" description="Helical" evidence="7">
    <location>
        <begin position="48"/>
        <end position="66"/>
    </location>
</feature>
<feature type="transmembrane region" description="Helical" evidence="7">
    <location>
        <begin position="488"/>
        <end position="507"/>
    </location>
</feature>
<feature type="transmembrane region" description="Helical" evidence="7">
    <location>
        <begin position="103"/>
        <end position="127"/>
    </location>
</feature>
<dbReference type="EMBL" id="FORP01000013">
    <property type="protein sequence ID" value="SFK09625.1"/>
    <property type="molecule type" value="Genomic_DNA"/>
</dbReference>
<evidence type="ECO:0000256" key="4">
    <source>
        <dbReference type="ARBA" id="ARBA00022692"/>
    </source>
</evidence>
<dbReference type="Gene3D" id="1.20.1720.10">
    <property type="entry name" value="Multidrug resistance protein D"/>
    <property type="match status" value="1"/>
</dbReference>
<keyword evidence="6 7" id="KW-0472">Membrane</keyword>
<evidence type="ECO:0000256" key="2">
    <source>
        <dbReference type="ARBA" id="ARBA00022448"/>
    </source>
</evidence>
<evidence type="ECO:0000313" key="9">
    <source>
        <dbReference type="EMBL" id="SFK09625.1"/>
    </source>
</evidence>
<dbReference type="STRING" id="115433.SAMN05421835_113187"/>
<feature type="transmembrane region" description="Helical" evidence="7">
    <location>
        <begin position="199"/>
        <end position="217"/>
    </location>
</feature>
<reference evidence="9 10" key="1">
    <citation type="submission" date="2016-10" db="EMBL/GenBank/DDBJ databases">
        <authorList>
            <person name="de Groot N.N."/>
        </authorList>
    </citation>
    <scope>NUCLEOTIDE SEQUENCE [LARGE SCALE GENOMIC DNA]</scope>
    <source>
        <strain evidence="9 10">DSM 44468</strain>
    </source>
</reference>
<feature type="transmembrane region" description="Helical" evidence="7">
    <location>
        <begin position="139"/>
        <end position="160"/>
    </location>
</feature>
<dbReference type="InterPro" id="IPR036259">
    <property type="entry name" value="MFS_trans_sf"/>
</dbReference>
<dbReference type="GO" id="GO:0022857">
    <property type="term" value="F:transmembrane transporter activity"/>
    <property type="evidence" value="ECO:0007669"/>
    <property type="project" value="InterPro"/>
</dbReference>
<evidence type="ECO:0000256" key="1">
    <source>
        <dbReference type="ARBA" id="ARBA00004651"/>
    </source>
</evidence>
<feature type="transmembrane region" description="Helical" evidence="7">
    <location>
        <begin position="272"/>
        <end position="295"/>
    </location>
</feature>
<dbReference type="Proteomes" id="UP000199025">
    <property type="component" value="Unassembled WGS sequence"/>
</dbReference>
<proteinExistence type="predicted"/>
<dbReference type="NCBIfam" id="TIGR00711">
    <property type="entry name" value="efflux_EmrB"/>
    <property type="match status" value="1"/>
</dbReference>
<dbReference type="GO" id="GO:0005886">
    <property type="term" value="C:plasma membrane"/>
    <property type="evidence" value="ECO:0007669"/>
    <property type="project" value="UniProtKB-SubCell"/>
</dbReference>
<dbReference type="PANTHER" id="PTHR42718">
    <property type="entry name" value="MAJOR FACILITATOR SUPERFAMILY MULTIDRUG TRANSPORTER MFSC"/>
    <property type="match status" value="1"/>
</dbReference>
<protein>
    <submittedName>
        <fullName evidence="9">Drug resistance transporter, EmrB/QacA subfamily</fullName>
    </submittedName>
</protein>
<name>A0A1I3WQ30_9PSEU</name>
<evidence type="ECO:0000259" key="8">
    <source>
        <dbReference type="PROSITE" id="PS50850"/>
    </source>
</evidence>
<feature type="transmembrane region" description="Helical" evidence="7">
    <location>
        <begin position="410"/>
        <end position="429"/>
    </location>
</feature>
<keyword evidence="5 7" id="KW-1133">Transmembrane helix</keyword>
<dbReference type="SUPFAM" id="SSF103473">
    <property type="entry name" value="MFS general substrate transporter"/>
    <property type="match status" value="1"/>
</dbReference>
<feature type="transmembrane region" description="Helical" evidence="7">
    <location>
        <begin position="337"/>
        <end position="358"/>
    </location>
</feature>
<dbReference type="RefSeq" id="WP_091510775.1">
    <property type="nucleotide sequence ID" value="NZ_CBDRCA010000001.1"/>
</dbReference>
<accession>A0A1I3WQ30</accession>
<feature type="domain" description="Major facilitator superfamily (MFS) profile" evidence="8">
    <location>
        <begin position="12"/>
        <end position="511"/>
    </location>
</feature>
<dbReference type="Gene3D" id="1.20.1250.20">
    <property type="entry name" value="MFS general substrate transporter like domains"/>
    <property type="match status" value="1"/>
</dbReference>
<dbReference type="InterPro" id="IPR020846">
    <property type="entry name" value="MFS_dom"/>
</dbReference>
<gene>
    <name evidence="9" type="ORF">SAMN05421835_113187</name>
</gene>
<dbReference type="PROSITE" id="PS50850">
    <property type="entry name" value="MFS"/>
    <property type="match status" value="1"/>
</dbReference>
<dbReference type="PRINTS" id="PR01036">
    <property type="entry name" value="TCRTETB"/>
</dbReference>
<evidence type="ECO:0000256" key="3">
    <source>
        <dbReference type="ARBA" id="ARBA00022475"/>
    </source>
</evidence>
<evidence type="ECO:0000256" key="5">
    <source>
        <dbReference type="ARBA" id="ARBA00022989"/>
    </source>
</evidence>
<comment type="subcellular location">
    <subcellularLocation>
        <location evidence="1">Cell membrane</location>
        <topology evidence="1">Multi-pass membrane protein</topology>
    </subcellularLocation>
</comment>
<feature type="transmembrane region" description="Helical" evidence="7">
    <location>
        <begin position="301"/>
        <end position="325"/>
    </location>
</feature>